<dbReference type="EMBL" id="MW015081">
    <property type="protein sequence ID" value="QPX48165.1"/>
    <property type="molecule type" value="Genomic_DNA"/>
</dbReference>
<accession>A0A879R429</accession>
<dbReference type="Proteomes" id="UP000664915">
    <property type="component" value="Segment"/>
</dbReference>
<name>A0A879R429_9CAUD</name>
<dbReference type="RefSeq" id="YP_010670175.1">
    <property type="nucleotide sequence ID" value="NC_070963.1"/>
</dbReference>
<evidence type="ECO:0000313" key="1">
    <source>
        <dbReference type="EMBL" id="QPX48165.1"/>
    </source>
</evidence>
<proteinExistence type="predicted"/>
<reference evidence="1" key="1">
    <citation type="submission" date="2020-09" db="EMBL/GenBank/DDBJ databases">
        <authorList>
            <person name="Zhang D."/>
            <person name="Hatherill J.R."/>
            <person name="Ramirez J.F."/>
            <person name="Edinger B."/>
            <person name="Balarin R."/>
            <person name="Sullivan A."/>
            <person name="Humpal K.M."/>
            <person name="Guseva A."/>
            <person name="Butela K.A."/>
            <person name="Garlena R.A."/>
            <person name="Russell D.A."/>
            <person name="Pope W.H."/>
            <person name="Jacobs-Sera D."/>
            <person name="Hatfull G.F."/>
        </authorList>
    </citation>
    <scope>NUCLEOTIDE SEQUENCE</scope>
</reference>
<protein>
    <submittedName>
        <fullName evidence="1">Uncharacterized protein</fullName>
    </submittedName>
</protein>
<evidence type="ECO:0000313" key="2">
    <source>
        <dbReference type="Proteomes" id="UP000664915"/>
    </source>
</evidence>
<sequence length="213" mass="22677">MSDIKVRVGQQNAVKIVSSISGSAGGRAVTAENVIGGIGSIRELYVSGISTFVGVSTFKNDVYIDGDLIVGDDLVFDEFTARNGRVTGITTLFNLNVTGIATVNNLNVTGFSTFVGITTFKSDVYVDGDLYVSDDLKFDEFSARNAIISGIATISGGLYYGPYYTNGMPYFNSSGLMVSTNSPQNGIDYTNYIMTTDNSNVPTWSNAIDGGTY</sequence>
<organism evidence="1 2">
    <name type="scientific">Synechococcus phage S-SRM01</name>
    <dbReference type="NCBI Taxonomy" id="2781608"/>
    <lineage>
        <taxon>Viruses</taxon>
        <taxon>Duplodnaviria</taxon>
        <taxon>Heunggongvirae</taxon>
        <taxon>Uroviricota</taxon>
        <taxon>Caudoviricetes</taxon>
        <taxon>Pantevenvirales</taxon>
        <taxon>Kyanoviridae</taxon>
        <taxon>Serangoonvirus</taxon>
        <taxon>Serangoonvirus essarone</taxon>
    </lineage>
</organism>
<dbReference type="KEGG" id="vg:77946370"/>
<keyword evidence="2" id="KW-1185">Reference proteome</keyword>
<dbReference type="GeneID" id="77946370"/>